<proteinExistence type="predicted"/>
<accession>A0A9W9YH48</accession>
<evidence type="ECO:0000313" key="2">
    <source>
        <dbReference type="EMBL" id="KAJ7344105.1"/>
    </source>
</evidence>
<dbReference type="Proteomes" id="UP001163046">
    <property type="component" value="Unassembled WGS sequence"/>
</dbReference>
<organism evidence="2 3">
    <name type="scientific">Desmophyllum pertusum</name>
    <dbReference type="NCBI Taxonomy" id="174260"/>
    <lineage>
        <taxon>Eukaryota</taxon>
        <taxon>Metazoa</taxon>
        <taxon>Cnidaria</taxon>
        <taxon>Anthozoa</taxon>
        <taxon>Hexacorallia</taxon>
        <taxon>Scleractinia</taxon>
        <taxon>Caryophylliina</taxon>
        <taxon>Caryophylliidae</taxon>
        <taxon>Desmophyllum</taxon>
    </lineage>
</organism>
<dbReference type="SUPFAM" id="SSF48403">
    <property type="entry name" value="Ankyrin repeat"/>
    <property type="match status" value="1"/>
</dbReference>
<evidence type="ECO:0000256" key="1">
    <source>
        <dbReference type="PROSITE-ProRule" id="PRU00023"/>
    </source>
</evidence>
<keyword evidence="3" id="KW-1185">Reference proteome</keyword>
<dbReference type="PROSITE" id="PS50297">
    <property type="entry name" value="ANK_REP_REGION"/>
    <property type="match status" value="1"/>
</dbReference>
<dbReference type="Gene3D" id="1.25.40.20">
    <property type="entry name" value="Ankyrin repeat-containing domain"/>
    <property type="match status" value="1"/>
</dbReference>
<reference evidence="2" key="1">
    <citation type="submission" date="2023-01" db="EMBL/GenBank/DDBJ databases">
        <title>Genome assembly of the deep-sea coral Lophelia pertusa.</title>
        <authorList>
            <person name="Herrera S."/>
            <person name="Cordes E."/>
        </authorList>
    </citation>
    <scope>NUCLEOTIDE SEQUENCE</scope>
    <source>
        <strain evidence="2">USNM1676648</strain>
        <tissue evidence="2">Polyp</tissue>
    </source>
</reference>
<keyword evidence="1" id="KW-0040">ANK repeat</keyword>
<dbReference type="InterPro" id="IPR002110">
    <property type="entry name" value="Ankyrin_rpt"/>
</dbReference>
<evidence type="ECO:0000313" key="3">
    <source>
        <dbReference type="Proteomes" id="UP001163046"/>
    </source>
</evidence>
<name>A0A9W9YH48_9CNID</name>
<dbReference type="PROSITE" id="PS50088">
    <property type="entry name" value="ANK_REPEAT"/>
    <property type="match status" value="1"/>
</dbReference>
<dbReference type="AlphaFoldDB" id="A0A9W9YH48"/>
<dbReference type="EMBL" id="MU827648">
    <property type="protein sequence ID" value="KAJ7344105.1"/>
    <property type="molecule type" value="Genomic_DNA"/>
</dbReference>
<dbReference type="Pfam" id="PF00023">
    <property type="entry name" value="Ank"/>
    <property type="match status" value="1"/>
</dbReference>
<dbReference type="InterPro" id="IPR036770">
    <property type="entry name" value="Ankyrin_rpt-contain_sf"/>
</dbReference>
<gene>
    <name evidence="2" type="ORF">OS493_040343</name>
</gene>
<comment type="caution">
    <text evidence="2">The sequence shown here is derived from an EMBL/GenBank/DDBJ whole genome shotgun (WGS) entry which is preliminary data.</text>
</comment>
<protein>
    <submittedName>
        <fullName evidence="2">Uncharacterized protein</fullName>
    </submittedName>
</protein>
<feature type="repeat" description="ANK" evidence="1">
    <location>
        <begin position="84"/>
        <end position="116"/>
    </location>
</feature>
<sequence length="116" mass="12928">MVGNGRQNRKLQRTFCVDHREQPTLKVGEEDEVMNILAWGAYAKLEDETRETRIAFCAASAGNTALYRVYSFSMVPTVGALDRDNRTPLHAAAYERDHSSLLVALLIQHGADVHLG</sequence>